<evidence type="ECO:0000313" key="8">
    <source>
        <dbReference type="EMBL" id="CAF92928.1"/>
    </source>
</evidence>
<reference evidence="8" key="1">
    <citation type="journal article" date="2004" name="Nature">
        <title>Genome duplication in the teleost fish Tetraodon nigroviridis reveals the early vertebrate proto-karyotype.</title>
        <authorList>
            <person name="Jaillon O."/>
            <person name="Aury J.-M."/>
            <person name="Brunet F."/>
            <person name="Petit J.-L."/>
            <person name="Stange-Thomann N."/>
            <person name="Mauceli E."/>
            <person name="Bouneau L."/>
            <person name="Fischer C."/>
            <person name="Ozouf-Costaz C."/>
            <person name="Bernot A."/>
            <person name="Nicaud S."/>
            <person name="Jaffe D."/>
            <person name="Fisher S."/>
            <person name="Lutfalla G."/>
            <person name="Dossat C."/>
            <person name="Segurens B."/>
            <person name="Dasilva C."/>
            <person name="Salanoubat M."/>
            <person name="Levy M."/>
            <person name="Boudet N."/>
            <person name="Castellano S."/>
            <person name="Anthouard V."/>
            <person name="Jubin C."/>
            <person name="Castelli V."/>
            <person name="Katinka M."/>
            <person name="Vacherie B."/>
            <person name="Biemont C."/>
            <person name="Skalli Z."/>
            <person name="Cattolico L."/>
            <person name="Poulain J."/>
            <person name="De Berardinis V."/>
            <person name="Cruaud C."/>
            <person name="Duprat S."/>
            <person name="Brottier P."/>
            <person name="Coutanceau J.-P."/>
            <person name="Gouzy J."/>
            <person name="Parra G."/>
            <person name="Lardier G."/>
            <person name="Chapple C."/>
            <person name="McKernan K.J."/>
            <person name="McEwan P."/>
            <person name="Bosak S."/>
            <person name="Kellis M."/>
            <person name="Volff J.-N."/>
            <person name="Guigo R."/>
            <person name="Zody M.C."/>
            <person name="Mesirov J."/>
            <person name="Lindblad-Toh K."/>
            <person name="Birren B."/>
            <person name="Nusbaum C."/>
            <person name="Kahn D."/>
            <person name="Robinson-Rechavi M."/>
            <person name="Laudet V."/>
            <person name="Schachter V."/>
            <person name="Quetier F."/>
            <person name="Saurin W."/>
            <person name="Scarpelli C."/>
            <person name="Wincker P."/>
            <person name="Lander E.S."/>
            <person name="Weissenbach J."/>
            <person name="Roest Crollius H."/>
        </authorList>
    </citation>
    <scope>NUCLEOTIDE SEQUENCE [LARGE SCALE GENOMIC DNA]</scope>
</reference>
<dbReference type="SMART" id="SM00225">
    <property type="entry name" value="BTB"/>
    <property type="match status" value="1"/>
</dbReference>
<dbReference type="Pfam" id="PF07707">
    <property type="entry name" value="BACK"/>
    <property type="match status" value="1"/>
</dbReference>
<dbReference type="FunFam" id="1.25.40.420:FF:000001">
    <property type="entry name" value="Kelch-like family member 12"/>
    <property type="match status" value="1"/>
</dbReference>
<evidence type="ECO:0000256" key="4">
    <source>
        <dbReference type="ARBA" id="ARBA00022737"/>
    </source>
</evidence>
<evidence type="ECO:0000256" key="5">
    <source>
        <dbReference type="ARBA" id="ARBA00022786"/>
    </source>
</evidence>
<dbReference type="OrthoDB" id="6482909at2759"/>
<dbReference type="InterPro" id="IPR011705">
    <property type="entry name" value="BACK"/>
</dbReference>
<dbReference type="SUPFAM" id="SSF54695">
    <property type="entry name" value="POZ domain"/>
    <property type="match status" value="1"/>
</dbReference>
<dbReference type="SMART" id="SM00875">
    <property type="entry name" value="BACK"/>
    <property type="match status" value="1"/>
</dbReference>
<keyword evidence="5" id="KW-0833">Ubl conjugation pathway</keyword>
<evidence type="ECO:0000256" key="1">
    <source>
        <dbReference type="ARBA" id="ARBA00004906"/>
    </source>
</evidence>
<dbReference type="AlphaFoldDB" id="Q4T2F4"/>
<dbReference type="EMBL" id="CAAE01010277">
    <property type="protein sequence ID" value="CAF92928.1"/>
    <property type="molecule type" value="Genomic_DNA"/>
</dbReference>
<feature type="compositionally biased region" description="Polar residues" evidence="6">
    <location>
        <begin position="14"/>
        <end position="24"/>
    </location>
</feature>
<dbReference type="InterPro" id="IPR015915">
    <property type="entry name" value="Kelch-typ_b-propeller"/>
</dbReference>
<protein>
    <recommendedName>
        <fullName evidence="2">Kelch-like protein 25</fullName>
    </recommendedName>
</protein>
<dbReference type="GO" id="GO:0005737">
    <property type="term" value="C:cytoplasm"/>
    <property type="evidence" value="ECO:0007669"/>
    <property type="project" value="TreeGrafter"/>
</dbReference>
<dbReference type="SUPFAM" id="SSF117281">
    <property type="entry name" value="Kelch motif"/>
    <property type="match status" value="1"/>
</dbReference>
<comment type="pathway">
    <text evidence="1">Protein modification; protein ubiquitination.</text>
</comment>
<organism evidence="8">
    <name type="scientific">Tetraodon nigroviridis</name>
    <name type="common">Spotted green pufferfish</name>
    <name type="synonym">Chelonodon nigroviridis</name>
    <dbReference type="NCBI Taxonomy" id="99883"/>
    <lineage>
        <taxon>Eukaryota</taxon>
        <taxon>Metazoa</taxon>
        <taxon>Chordata</taxon>
        <taxon>Craniata</taxon>
        <taxon>Vertebrata</taxon>
        <taxon>Euteleostomi</taxon>
        <taxon>Actinopterygii</taxon>
        <taxon>Neopterygii</taxon>
        <taxon>Teleostei</taxon>
        <taxon>Neoteleostei</taxon>
        <taxon>Acanthomorphata</taxon>
        <taxon>Eupercaria</taxon>
        <taxon>Tetraodontiformes</taxon>
        <taxon>Tetradontoidea</taxon>
        <taxon>Tetraodontidae</taxon>
        <taxon>Tetraodon</taxon>
    </lineage>
</organism>
<proteinExistence type="predicted"/>
<sequence length="734" mass="81414">MSLTVHENRKSRASLGSATGSPFHQPSHPDRVLSHLDAMRKQRVLTDVTLRAGGRSFPCHRAVLAACSQYFQAMFGGGLRESLDQDVDFRDSVHPEVSPLGPEPCSAPPTALTSGVPQVLELLLDFAYSSRVVINEENAESLLEAADMLQFPDVRDAAAAFLEGHLNAANCLGMMLLADAHQCKRLYELSWRMCLLHYETVRLRSRNPAGFSRNPDSDSTSVRQLRDAEDFCYLPKDKLLELILSDELEIEDEQVVFGSVMRWVRYDAEARRRHLPELLRGVRLALLPSECLLKVVACEELVMADRRSRSVVEEAVQWKKLLQNEGAVTQRLRSASEGRTHAAHPGRTNLHVDHKAKEIIRKADLPSPRKEFSACAIGCKVYVTGGRGSENGVSRDVWIYDAVQEEWSKGAPMLIARFGHGSAELENSLYVVGGHTAIAGVFPASPSISLKQVERYDPFGNKWIMMAPLRDGVSNAAVVSAKLKLFVFGGTNIHRDKASKVQSYDPARDRWDFAAECPQPWRYTAAAVLGSQIFIMGGDTEFTAASAYRFDCDSNQWTRVGDMTSKRMSCHAVASGNQAVRGGAATSGTQRCKTLDCYDPISGQLELHHHRALLPHPHRLRQHVEARPRLTFPVSTGAKVDRLCMKPGNRRESEGGPTSTGPGSQVLVETTLPLHKLRFFPAGQRLQPQHQVRLCRAAGAGGSRTRSPPRGTRLLFLWKLSLLSFYPFVTCFLF</sequence>
<feature type="compositionally biased region" description="Basic and acidic residues" evidence="6">
    <location>
        <begin position="1"/>
        <end position="10"/>
    </location>
</feature>
<feature type="region of interest" description="Disordered" evidence="6">
    <location>
        <begin position="646"/>
        <end position="665"/>
    </location>
</feature>
<keyword evidence="3" id="KW-0880">Kelch repeat</keyword>
<dbReference type="Pfam" id="PF01344">
    <property type="entry name" value="Kelch_1"/>
    <property type="match status" value="3"/>
</dbReference>
<dbReference type="Gene3D" id="3.30.710.10">
    <property type="entry name" value="Potassium Channel Kv1.1, Chain A"/>
    <property type="match status" value="1"/>
</dbReference>
<name>Q4T2F4_TETNG</name>
<dbReference type="GO" id="GO:0031463">
    <property type="term" value="C:Cul3-RING ubiquitin ligase complex"/>
    <property type="evidence" value="ECO:0007669"/>
    <property type="project" value="TreeGrafter"/>
</dbReference>
<dbReference type="PANTHER" id="PTHR24412:SF487">
    <property type="entry name" value="KELCH-LIKE PROTEIN 25"/>
    <property type="match status" value="1"/>
</dbReference>
<dbReference type="InterPro" id="IPR000210">
    <property type="entry name" value="BTB/POZ_dom"/>
</dbReference>
<gene>
    <name evidence="8" type="ORF">GSTENG00008362001</name>
</gene>
<keyword evidence="4" id="KW-0677">Repeat</keyword>
<dbReference type="UniPathway" id="UPA00143"/>
<dbReference type="PANTHER" id="PTHR24412">
    <property type="entry name" value="KELCH PROTEIN"/>
    <property type="match status" value="1"/>
</dbReference>
<dbReference type="InterPro" id="IPR006652">
    <property type="entry name" value="Kelch_1"/>
</dbReference>
<accession>Q4T2F4</accession>
<dbReference type="GO" id="GO:0006511">
    <property type="term" value="P:ubiquitin-dependent protein catabolic process"/>
    <property type="evidence" value="ECO:0007669"/>
    <property type="project" value="TreeGrafter"/>
</dbReference>
<evidence type="ECO:0000256" key="3">
    <source>
        <dbReference type="ARBA" id="ARBA00022441"/>
    </source>
</evidence>
<dbReference type="Gene3D" id="2.120.10.80">
    <property type="entry name" value="Kelch-type beta propeller"/>
    <property type="match status" value="1"/>
</dbReference>
<feature type="region of interest" description="Disordered" evidence="6">
    <location>
        <begin position="1"/>
        <end position="30"/>
    </location>
</feature>
<dbReference type="GO" id="GO:0016567">
    <property type="term" value="P:protein ubiquitination"/>
    <property type="evidence" value="ECO:0007669"/>
    <property type="project" value="UniProtKB-UniPathway"/>
</dbReference>
<evidence type="ECO:0000256" key="2">
    <source>
        <dbReference type="ARBA" id="ARBA00019851"/>
    </source>
</evidence>
<dbReference type="SMART" id="SM00612">
    <property type="entry name" value="Kelch"/>
    <property type="match status" value="4"/>
</dbReference>
<comment type="caution">
    <text evidence="8">The sequence shown here is derived from an EMBL/GenBank/DDBJ whole genome shotgun (WGS) entry which is preliminary data.</text>
</comment>
<dbReference type="Pfam" id="PF00651">
    <property type="entry name" value="BTB"/>
    <property type="match status" value="2"/>
</dbReference>
<feature type="compositionally biased region" description="Low complexity" evidence="6">
    <location>
        <begin position="655"/>
        <end position="664"/>
    </location>
</feature>
<dbReference type="Gene3D" id="1.25.40.420">
    <property type="match status" value="1"/>
</dbReference>
<reference evidence="8" key="2">
    <citation type="submission" date="2004-02" db="EMBL/GenBank/DDBJ databases">
        <authorList>
            <consortium name="Genoscope"/>
            <consortium name="Whitehead Institute Centre for Genome Research"/>
        </authorList>
    </citation>
    <scope>NUCLEOTIDE SEQUENCE</scope>
</reference>
<feature type="domain" description="BTB" evidence="7">
    <location>
        <begin position="46"/>
        <end position="136"/>
    </location>
</feature>
<dbReference type="KEGG" id="tng:GSTEN00008362G001"/>
<evidence type="ECO:0000259" key="7">
    <source>
        <dbReference type="PROSITE" id="PS50097"/>
    </source>
</evidence>
<dbReference type="PROSITE" id="PS50097">
    <property type="entry name" value="BTB"/>
    <property type="match status" value="1"/>
</dbReference>
<evidence type="ECO:0000256" key="6">
    <source>
        <dbReference type="SAM" id="MobiDB-lite"/>
    </source>
</evidence>
<dbReference type="InterPro" id="IPR011333">
    <property type="entry name" value="SKP1/BTB/POZ_sf"/>
</dbReference>